<evidence type="ECO:0000313" key="3">
    <source>
        <dbReference type="Proteomes" id="UP000694251"/>
    </source>
</evidence>
<evidence type="ECO:0000256" key="1">
    <source>
        <dbReference type="SAM" id="SignalP"/>
    </source>
</evidence>
<name>A0A8T2CRZ5_ARASU</name>
<keyword evidence="1" id="KW-0732">Signal</keyword>
<protein>
    <recommendedName>
        <fullName evidence="4">Plant thionin family protein</fullName>
    </recommendedName>
</protein>
<sequence length="82" mass="9315">MSIKKCVVLMVVVLVVMVAMVEEVEGISTPYGRCMDICMTKCNFFFTHPEKYCREKCNSKCHRVHPSQSSQVETIGLRNING</sequence>
<dbReference type="AlphaFoldDB" id="A0A8T2CRZ5"/>
<accession>A0A8T2CRZ5</accession>
<comment type="caution">
    <text evidence="2">The sequence shown here is derived from an EMBL/GenBank/DDBJ whole genome shotgun (WGS) entry which is preliminary data.</text>
</comment>
<gene>
    <name evidence="2" type="ORF">ISN44_As06g045460</name>
</gene>
<feature type="signal peptide" evidence="1">
    <location>
        <begin position="1"/>
        <end position="26"/>
    </location>
</feature>
<keyword evidence="3" id="KW-1185">Reference proteome</keyword>
<evidence type="ECO:0008006" key="4">
    <source>
        <dbReference type="Google" id="ProtNLM"/>
    </source>
</evidence>
<evidence type="ECO:0000313" key="2">
    <source>
        <dbReference type="EMBL" id="KAG7600443.1"/>
    </source>
</evidence>
<proteinExistence type="predicted"/>
<organism evidence="2 3">
    <name type="scientific">Arabidopsis suecica</name>
    <name type="common">Swedish thale-cress</name>
    <name type="synonym">Cardaminopsis suecica</name>
    <dbReference type="NCBI Taxonomy" id="45249"/>
    <lineage>
        <taxon>Eukaryota</taxon>
        <taxon>Viridiplantae</taxon>
        <taxon>Streptophyta</taxon>
        <taxon>Embryophyta</taxon>
        <taxon>Tracheophyta</taxon>
        <taxon>Spermatophyta</taxon>
        <taxon>Magnoliopsida</taxon>
        <taxon>eudicotyledons</taxon>
        <taxon>Gunneridae</taxon>
        <taxon>Pentapetalae</taxon>
        <taxon>rosids</taxon>
        <taxon>malvids</taxon>
        <taxon>Brassicales</taxon>
        <taxon>Brassicaceae</taxon>
        <taxon>Camelineae</taxon>
        <taxon>Arabidopsis</taxon>
    </lineage>
</organism>
<feature type="chain" id="PRO_5035802354" description="Plant thionin family protein" evidence="1">
    <location>
        <begin position="27"/>
        <end position="82"/>
    </location>
</feature>
<reference evidence="2 3" key="1">
    <citation type="submission" date="2020-12" db="EMBL/GenBank/DDBJ databases">
        <title>Concerted genomic and epigenomic changes stabilize Arabidopsis allopolyploids.</title>
        <authorList>
            <person name="Chen Z."/>
        </authorList>
    </citation>
    <scope>NUCLEOTIDE SEQUENCE [LARGE SCALE GENOMIC DNA]</scope>
    <source>
        <strain evidence="2">As9502</strain>
        <tissue evidence="2">Leaf</tissue>
    </source>
</reference>
<dbReference type="Proteomes" id="UP000694251">
    <property type="component" value="Chromosome 6"/>
</dbReference>
<dbReference type="OrthoDB" id="1080542at2759"/>
<dbReference type="EMBL" id="JAEFBJ010000006">
    <property type="protein sequence ID" value="KAG7600443.1"/>
    <property type="molecule type" value="Genomic_DNA"/>
</dbReference>